<gene>
    <name evidence="2" type="ORF">DWW57_01300</name>
</gene>
<reference evidence="2 3" key="1">
    <citation type="submission" date="2018-08" db="EMBL/GenBank/DDBJ databases">
        <title>A genome reference for cultivated species of the human gut microbiota.</title>
        <authorList>
            <person name="Zou Y."/>
            <person name="Xue W."/>
            <person name="Luo G."/>
        </authorList>
    </citation>
    <scope>NUCLEOTIDE SEQUENCE [LARGE SCALE GENOMIC DNA]</scope>
    <source>
        <strain evidence="2 3">AF16-14</strain>
    </source>
</reference>
<proteinExistence type="predicted"/>
<dbReference type="InterPro" id="IPR024294">
    <property type="entry name" value="DUF3810"/>
</dbReference>
<feature type="transmembrane region" description="Helical" evidence="1">
    <location>
        <begin position="87"/>
        <end position="105"/>
    </location>
</feature>
<protein>
    <submittedName>
        <fullName evidence="2">DUF3810 domain-containing protein</fullName>
    </submittedName>
</protein>
<accession>A0A412TZ49</accession>
<dbReference type="RefSeq" id="WP_118159870.1">
    <property type="nucleotide sequence ID" value="NZ_QRYC01000001.1"/>
</dbReference>
<dbReference type="AlphaFoldDB" id="A0A412TZ49"/>
<dbReference type="EMBL" id="QRYC01000001">
    <property type="protein sequence ID" value="RGU59054.1"/>
    <property type="molecule type" value="Genomic_DNA"/>
</dbReference>
<keyword evidence="1" id="KW-1133">Transmembrane helix</keyword>
<dbReference type="Proteomes" id="UP000284243">
    <property type="component" value="Unassembled WGS sequence"/>
</dbReference>
<evidence type="ECO:0000313" key="2">
    <source>
        <dbReference type="EMBL" id="RGU59054.1"/>
    </source>
</evidence>
<organism evidence="2 3">
    <name type="scientific">Odoribacter splanchnicus</name>
    <dbReference type="NCBI Taxonomy" id="28118"/>
    <lineage>
        <taxon>Bacteria</taxon>
        <taxon>Pseudomonadati</taxon>
        <taxon>Bacteroidota</taxon>
        <taxon>Bacteroidia</taxon>
        <taxon>Bacteroidales</taxon>
        <taxon>Odoribacteraceae</taxon>
        <taxon>Odoribacter</taxon>
    </lineage>
</organism>
<name>A0A412TZ49_9BACT</name>
<keyword evidence="1" id="KW-0812">Transmembrane</keyword>
<evidence type="ECO:0000256" key="1">
    <source>
        <dbReference type="SAM" id="Phobius"/>
    </source>
</evidence>
<evidence type="ECO:0000313" key="3">
    <source>
        <dbReference type="Proteomes" id="UP000284243"/>
    </source>
</evidence>
<comment type="caution">
    <text evidence="2">The sequence shown here is derived from an EMBL/GenBank/DDBJ whole genome shotgun (WGS) entry which is preliminary data.</text>
</comment>
<sequence length="365" mass="42088">MKMKKKYGFSWGIPLFLIAMIGIFRMIPSWAEAYACLFYPFISTLLSAFSSLFPFSVGDCFIVGTCLWILIYPFYAWRKRKGAKKTVGTIIRVLMWVYIWFYFAWGLNYFRFPFYERTGIAKAAFSAEKFQDFLTGYVGKLNESYSKAGDTLSGWYLERYTTAGPMSKIPVAGVIQEGYGNMASRFGLVEPGKFLRVKPMLWSRLMSRVAVTGYMGPFFTEFNLNQELLSVEYPFTYAHELAHRLGIASEAEANLYAYLVTSAAQEPAIRFSGYFSMLGYVVNNARRLLTEEQYQEIVKRIRPEIVELYNSHLLYWREKYNPGMGQIQHQVYNAYLKGNQVSSGTKNYSEVIGLLMSLQEDRIVL</sequence>
<feature type="transmembrane region" description="Helical" evidence="1">
    <location>
        <begin position="52"/>
        <end position="75"/>
    </location>
</feature>
<dbReference type="Pfam" id="PF12725">
    <property type="entry name" value="DUF3810"/>
    <property type="match status" value="1"/>
</dbReference>
<keyword evidence="1" id="KW-0472">Membrane</keyword>